<keyword evidence="1" id="KW-0732">Signal</keyword>
<dbReference type="SUPFAM" id="SSF52096">
    <property type="entry name" value="ClpP/crotonase"/>
    <property type="match status" value="1"/>
</dbReference>
<gene>
    <name evidence="4" type="ORF">ACFS6H_07275</name>
</gene>
<dbReference type="PANTHER" id="PTHR32060:SF30">
    <property type="entry name" value="CARBOXY-TERMINAL PROCESSING PROTEASE CTPA"/>
    <property type="match status" value="1"/>
</dbReference>
<evidence type="ECO:0000313" key="4">
    <source>
        <dbReference type="EMBL" id="MFD2919499.1"/>
    </source>
</evidence>
<dbReference type="SUPFAM" id="SSF50156">
    <property type="entry name" value="PDZ domain-like"/>
    <property type="match status" value="1"/>
</dbReference>
<dbReference type="CDD" id="cd07561">
    <property type="entry name" value="Peptidase_S41_CPP_like"/>
    <property type="match status" value="1"/>
</dbReference>
<name>A0ABW6A2F5_9BACT</name>
<dbReference type="Pfam" id="PF03572">
    <property type="entry name" value="Peptidase_S41"/>
    <property type="match status" value="1"/>
</dbReference>
<feature type="domain" description="Tail specific protease" evidence="2">
    <location>
        <begin position="206"/>
        <end position="354"/>
    </location>
</feature>
<protein>
    <submittedName>
        <fullName evidence="4">S41 family peptidase</fullName>
    </submittedName>
</protein>
<evidence type="ECO:0000313" key="5">
    <source>
        <dbReference type="Proteomes" id="UP001597511"/>
    </source>
</evidence>
<accession>A0ABW6A2F5</accession>
<dbReference type="InterPro" id="IPR029045">
    <property type="entry name" value="ClpP/crotonase-like_dom_sf"/>
</dbReference>
<dbReference type="InterPro" id="IPR005151">
    <property type="entry name" value="Tail-specific_protease"/>
</dbReference>
<comment type="caution">
    <text evidence="4">The sequence shown here is derived from an EMBL/GenBank/DDBJ whole genome shotgun (WGS) entry which is preliminary data.</text>
</comment>
<dbReference type="InterPro" id="IPR036034">
    <property type="entry name" value="PDZ_sf"/>
</dbReference>
<dbReference type="InterPro" id="IPR041613">
    <property type="entry name" value="Pept_S41_N"/>
</dbReference>
<dbReference type="Gene3D" id="3.30.750.170">
    <property type="match status" value="1"/>
</dbReference>
<dbReference type="Pfam" id="PF18294">
    <property type="entry name" value="Pept_S41_N"/>
    <property type="match status" value="1"/>
</dbReference>
<dbReference type="Gene3D" id="3.90.226.10">
    <property type="entry name" value="2-enoyl-CoA Hydratase, Chain A, domain 1"/>
    <property type="match status" value="1"/>
</dbReference>
<proteinExistence type="predicted"/>
<keyword evidence="5" id="KW-1185">Reference proteome</keyword>
<dbReference type="Proteomes" id="UP001597511">
    <property type="component" value="Unassembled WGS sequence"/>
</dbReference>
<dbReference type="PANTHER" id="PTHR32060">
    <property type="entry name" value="TAIL-SPECIFIC PROTEASE"/>
    <property type="match status" value="1"/>
</dbReference>
<sequence>MKTYRNLLLIALMVVTVTACKKNKDSNTSESDKIKDTTIAYARDIYLWYDKIPASFNARNYSSPDAIMKAIRAYSNEPGFSTPVDRWSFAVDQAEWDDVSGGIAKDFGLNAFFYTMNDLRVRLVEPNSPAGMAGIKRGWRFTKVNGITDINTSRASELQTAIYGSNTASFTFLKPDGASVDITLNAASYNSKPLYLDSVYTVGAKKVGYMVYNSFLGDSAQTVDGYARIINRFTAENVDDVIIDLRYNGGGYVYFQQVLANYLAPNSANGGLMMATKYNNNYSRYNSSVNFSKKGTLNLSRIFFIVSNSTASASELLINNLKPYISNVHIIGPSKTYGKPVGYFPIPVGTDYIFPVSSRTVNKNNEGNYFDGFALSNQVLDGLTKELGDVDELCLASALKYIGTGSFRVRTVEEPFTEIPQVVNANKKLDHSFKGMINPQRF</sequence>
<feature type="domain" description="Peptidase S41 N-terminal" evidence="3">
    <location>
        <begin position="41"/>
        <end position="89"/>
    </location>
</feature>
<dbReference type="RefSeq" id="WP_386096745.1">
    <property type="nucleotide sequence ID" value="NZ_JBHUOZ010000001.1"/>
</dbReference>
<evidence type="ECO:0000256" key="1">
    <source>
        <dbReference type="SAM" id="SignalP"/>
    </source>
</evidence>
<evidence type="ECO:0000259" key="3">
    <source>
        <dbReference type="Pfam" id="PF18294"/>
    </source>
</evidence>
<organism evidence="4 5">
    <name type="scientific">Terrimonas rubra</name>
    <dbReference type="NCBI Taxonomy" id="1035890"/>
    <lineage>
        <taxon>Bacteria</taxon>
        <taxon>Pseudomonadati</taxon>
        <taxon>Bacteroidota</taxon>
        <taxon>Chitinophagia</taxon>
        <taxon>Chitinophagales</taxon>
        <taxon>Chitinophagaceae</taxon>
        <taxon>Terrimonas</taxon>
    </lineage>
</organism>
<reference evidence="5" key="1">
    <citation type="journal article" date="2019" name="Int. J. Syst. Evol. Microbiol.">
        <title>The Global Catalogue of Microorganisms (GCM) 10K type strain sequencing project: providing services to taxonomists for standard genome sequencing and annotation.</title>
        <authorList>
            <consortium name="The Broad Institute Genomics Platform"/>
            <consortium name="The Broad Institute Genome Sequencing Center for Infectious Disease"/>
            <person name="Wu L."/>
            <person name="Ma J."/>
        </authorList>
    </citation>
    <scope>NUCLEOTIDE SEQUENCE [LARGE SCALE GENOMIC DNA]</scope>
    <source>
        <strain evidence="5">KCTC 23299</strain>
    </source>
</reference>
<dbReference type="PROSITE" id="PS51257">
    <property type="entry name" value="PROKAR_LIPOPROTEIN"/>
    <property type="match status" value="1"/>
</dbReference>
<evidence type="ECO:0000259" key="2">
    <source>
        <dbReference type="Pfam" id="PF03572"/>
    </source>
</evidence>
<dbReference type="EMBL" id="JBHUOZ010000001">
    <property type="protein sequence ID" value="MFD2919499.1"/>
    <property type="molecule type" value="Genomic_DNA"/>
</dbReference>
<dbReference type="Gene3D" id="2.30.42.10">
    <property type="match status" value="1"/>
</dbReference>
<feature type="chain" id="PRO_5047188043" evidence="1">
    <location>
        <begin position="22"/>
        <end position="442"/>
    </location>
</feature>
<feature type="signal peptide" evidence="1">
    <location>
        <begin position="1"/>
        <end position="21"/>
    </location>
</feature>